<dbReference type="PROSITE" id="PS51257">
    <property type="entry name" value="PROKAR_LIPOPROTEIN"/>
    <property type="match status" value="1"/>
</dbReference>
<gene>
    <name evidence="2" type="ORF">B0I18_1162</name>
</gene>
<accession>A0A2P8CSP9</accession>
<dbReference type="Proteomes" id="UP000240572">
    <property type="component" value="Unassembled WGS sequence"/>
</dbReference>
<feature type="chain" id="PRO_5015142243" evidence="1">
    <location>
        <begin position="17"/>
        <end position="89"/>
    </location>
</feature>
<feature type="signal peptide" evidence="1">
    <location>
        <begin position="1"/>
        <end position="16"/>
    </location>
</feature>
<keyword evidence="1" id="KW-0732">Signal</keyword>
<name>A0A2P8CSP9_9BACT</name>
<comment type="caution">
    <text evidence="2">The sequence shown here is derived from an EMBL/GenBank/DDBJ whole genome shotgun (WGS) entry which is preliminary data.</text>
</comment>
<sequence>MKRLILLAFLTTSLVAAVTSCTKKDCYQCVTTITETIQGRDPQVISTANQDYCGIDEDRARDIENAAYQSHVRKEGDLTITRVTATVCK</sequence>
<dbReference type="EMBL" id="PYGD01000016">
    <property type="protein sequence ID" value="PSK87972.1"/>
    <property type="molecule type" value="Genomic_DNA"/>
</dbReference>
<keyword evidence="3" id="KW-1185">Reference proteome</keyword>
<reference evidence="2 3" key="1">
    <citation type="submission" date="2018-03" db="EMBL/GenBank/DDBJ databases">
        <title>Genomic Encyclopedia of Type Strains, Phase III (KMG-III): the genomes of soil and plant-associated and newly described type strains.</title>
        <authorList>
            <person name="Whitman W."/>
        </authorList>
    </citation>
    <scope>NUCLEOTIDE SEQUENCE [LARGE SCALE GENOMIC DNA]</scope>
    <source>
        <strain evidence="2 3">CGMCC 1.12700</strain>
    </source>
</reference>
<evidence type="ECO:0000313" key="3">
    <source>
        <dbReference type="Proteomes" id="UP000240572"/>
    </source>
</evidence>
<dbReference type="AlphaFoldDB" id="A0A2P8CSP9"/>
<evidence type="ECO:0000256" key="1">
    <source>
        <dbReference type="SAM" id="SignalP"/>
    </source>
</evidence>
<protein>
    <submittedName>
        <fullName evidence="2">Uncharacterized protein</fullName>
    </submittedName>
</protein>
<evidence type="ECO:0000313" key="2">
    <source>
        <dbReference type="EMBL" id="PSK87972.1"/>
    </source>
</evidence>
<dbReference type="RefSeq" id="WP_106525344.1">
    <property type="nucleotide sequence ID" value="NZ_PYGD01000016.1"/>
</dbReference>
<proteinExistence type="predicted"/>
<organism evidence="2 3">
    <name type="scientific">Taibaiella chishuiensis</name>
    <dbReference type="NCBI Taxonomy" id="1434707"/>
    <lineage>
        <taxon>Bacteria</taxon>
        <taxon>Pseudomonadati</taxon>
        <taxon>Bacteroidota</taxon>
        <taxon>Chitinophagia</taxon>
        <taxon>Chitinophagales</taxon>
        <taxon>Chitinophagaceae</taxon>
        <taxon>Taibaiella</taxon>
    </lineage>
</organism>